<accession>A0A1Y2HR84</accession>
<name>A0A1Y2HR84_9FUNG</name>
<sequence>MAESVCCQWIARRTDCTESNSTRHPRTWTHVRMSCDRWRASSRRPRRVWNGQGRPVATVTMPSLRKLGIESDVVLIAWSDLKGRHAAKLELTWIGPFEVDEAGSTGQGGGDAGLRYTTTAGPGQCAQGEAGCPLRRLRPNSPGIVELVRGEECCGVMSIRPEVSVM</sequence>
<keyword evidence="2" id="KW-1185">Reference proteome</keyword>
<evidence type="ECO:0000313" key="1">
    <source>
        <dbReference type="EMBL" id="ORZ37118.1"/>
    </source>
</evidence>
<protein>
    <submittedName>
        <fullName evidence="1">Uncharacterized protein</fullName>
    </submittedName>
</protein>
<reference evidence="1 2" key="1">
    <citation type="submission" date="2016-07" db="EMBL/GenBank/DDBJ databases">
        <title>Pervasive Adenine N6-methylation of Active Genes in Fungi.</title>
        <authorList>
            <consortium name="DOE Joint Genome Institute"/>
            <person name="Mondo S.J."/>
            <person name="Dannebaum R.O."/>
            <person name="Kuo R.C."/>
            <person name="Labutti K."/>
            <person name="Haridas S."/>
            <person name="Kuo A."/>
            <person name="Salamov A."/>
            <person name="Ahrendt S.R."/>
            <person name="Lipzen A."/>
            <person name="Sullivan W."/>
            <person name="Andreopoulos W.B."/>
            <person name="Clum A."/>
            <person name="Lindquist E."/>
            <person name="Daum C."/>
            <person name="Ramamoorthy G.K."/>
            <person name="Gryganskyi A."/>
            <person name="Culley D."/>
            <person name="Magnuson J.K."/>
            <person name="James T.Y."/>
            <person name="O'Malley M.A."/>
            <person name="Stajich J.E."/>
            <person name="Spatafora J.W."/>
            <person name="Visel A."/>
            <person name="Grigoriev I.V."/>
        </authorList>
    </citation>
    <scope>NUCLEOTIDE SEQUENCE [LARGE SCALE GENOMIC DNA]</scope>
    <source>
        <strain evidence="1 2">PL171</strain>
    </source>
</reference>
<organism evidence="1 2">
    <name type="scientific">Catenaria anguillulae PL171</name>
    <dbReference type="NCBI Taxonomy" id="765915"/>
    <lineage>
        <taxon>Eukaryota</taxon>
        <taxon>Fungi</taxon>
        <taxon>Fungi incertae sedis</taxon>
        <taxon>Blastocladiomycota</taxon>
        <taxon>Blastocladiomycetes</taxon>
        <taxon>Blastocladiales</taxon>
        <taxon>Catenariaceae</taxon>
        <taxon>Catenaria</taxon>
    </lineage>
</organism>
<comment type="caution">
    <text evidence="1">The sequence shown here is derived from an EMBL/GenBank/DDBJ whole genome shotgun (WGS) entry which is preliminary data.</text>
</comment>
<proteinExistence type="predicted"/>
<dbReference type="AlphaFoldDB" id="A0A1Y2HR84"/>
<dbReference type="Proteomes" id="UP000193411">
    <property type="component" value="Unassembled WGS sequence"/>
</dbReference>
<gene>
    <name evidence="1" type="ORF">BCR44DRAFT_1053032</name>
</gene>
<dbReference type="EMBL" id="MCFL01000014">
    <property type="protein sequence ID" value="ORZ37118.1"/>
    <property type="molecule type" value="Genomic_DNA"/>
</dbReference>
<evidence type="ECO:0000313" key="2">
    <source>
        <dbReference type="Proteomes" id="UP000193411"/>
    </source>
</evidence>